<evidence type="ECO:0000256" key="3">
    <source>
        <dbReference type="ARBA" id="ARBA00023016"/>
    </source>
</evidence>
<dbReference type="Proteomes" id="UP000315498">
    <property type="component" value="Unassembled WGS sequence"/>
</dbReference>
<dbReference type="SUPFAM" id="SSF88946">
    <property type="entry name" value="Sigma2 domain of RNA polymerase sigma factors"/>
    <property type="match status" value="1"/>
</dbReference>
<dbReference type="PROSITE" id="PS00715">
    <property type="entry name" value="SIGMA70_1"/>
    <property type="match status" value="1"/>
</dbReference>
<dbReference type="InterPro" id="IPR009042">
    <property type="entry name" value="RNA_pol_sigma70_r1_2"/>
</dbReference>
<gene>
    <name evidence="7 11" type="primary">rpoH</name>
    <name evidence="11" type="ORF">EVA94_00845</name>
</gene>
<dbReference type="InterPro" id="IPR007627">
    <property type="entry name" value="RNA_pol_sigma70_r2"/>
</dbReference>
<evidence type="ECO:0000256" key="8">
    <source>
        <dbReference type="NCBIfam" id="TIGR02392"/>
    </source>
</evidence>
<dbReference type="EMBL" id="SHBG01000004">
    <property type="protein sequence ID" value="RZO25470.1"/>
    <property type="molecule type" value="Genomic_DNA"/>
</dbReference>
<dbReference type="InterPro" id="IPR014284">
    <property type="entry name" value="RNA_pol_sigma-70_dom"/>
</dbReference>
<comment type="caution">
    <text evidence="11">The sequence shown here is derived from an EMBL/GenBank/DDBJ whole genome shotgun (WGS) entry which is preliminary data.</text>
</comment>
<proteinExistence type="inferred from homology"/>
<dbReference type="InterPro" id="IPR007630">
    <property type="entry name" value="RNA_pol_sigma70_r4"/>
</dbReference>
<comment type="similarity">
    <text evidence="7">Belongs to the sigma-70 factor family. RpoH subfamily.</text>
</comment>
<comment type="subunit">
    <text evidence="7">Interacts with the RNA polymerase core enzyme.</text>
</comment>
<dbReference type="SUPFAM" id="SSF88659">
    <property type="entry name" value="Sigma3 and sigma4 domains of RNA polymerase sigma factors"/>
    <property type="match status" value="1"/>
</dbReference>
<dbReference type="GO" id="GO:0016987">
    <property type="term" value="F:sigma factor activity"/>
    <property type="evidence" value="ECO:0007669"/>
    <property type="project" value="UniProtKB-UniRule"/>
</dbReference>
<keyword evidence="4 7" id="KW-0731">Sigma factor</keyword>
<keyword evidence="5 7" id="KW-0238">DNA-binding</keyword>
<reference evidence="11 12" key="1">
    <citation type="submission" date="2019-02" db="EMBL/GenBank/DDBJ databases">
        <title>Prokaryotic population dynamics and viral predation in marine succession experiment using metagenomics: the confinement effect.</title>
        <authorList>
            <person name="Haro-Moreno J.M."/>
            <person name="Rodriguez-Valera F."/>
            <person name="Lopez-Perez M."/>
        </authorList>
    </citation>
    <scope>NUCLEOTIDE SEQUENCE [LARGE SCALE GENOMIC DNA]</scope>
    <source>
        <strain evidence="11">MED-G161</strain>
    </source>
</reference>
<keyword evidence="1 7" id="KW-0963">Cytoplasm</keyword>
<dbReference type="InterPro" id="IPR013325">
    <property type="entry name" value="RNA_pol_sigma_r2"/>
</dbReference>
<feature type="domain" description="RNA polymerase sigma-70" evidence="9">
    <location>
        <begin position="78"/>
        <end position="91"/>
    </location>
</feature>
<accession>A0A520MW65</accession>
<feature type="region of interest" description="Sigma-70 factor domain-2" evidence="7">
    <location>
        <begin position="54"/>
        <end position="123"/>
    </location>
</feature>
<evidence type="ECO:0000256" key="1">
    <source>
        <dbReference type="ARBA" id="ARBA00022490"/>
    </source>
</evidence>
<protein>
    <recommendedName>
        <fullName evidence="7 8">RNA polymerase sigma factor RpoH</fullName>
    </recommendedName>
    <alternativeName>
        <fullName evidence="7">RNA polymerase sigma-32 factor</fullName>
    </alternativeName>
</protein>
<comment type="function">
    <text evidence="7">Sigma factors are initiation factors that promote the attachment of RNA polymerase to specific initiation sites and are then released. This sigma factor is involved in regulation of expression of heat shock genes.</text>
</comment>
<organism evidence="11 12">
    <name type="scientific">SAR86 cluster bacterium</name>
    <dbReference type="NCBI Taxonomy" id="2030880"/>
    <lineage>
        <taxon>Bacteria</taxon>
        <taxon>Pseudomonadati</taxon>
        <taxon>Pseudomonadota</taxon>
        <taxon>Gammaproteobacteria</taxon>
        <taxon>SAR86 cluster</taxon>
    </lineage>
</organism>
<evidence type="ECO:0000313" key="12">
    <source>
        <dbReference type="Proteomes" id="UP000315498"/>
    </source>
</evidence>
<keyword evidence="6 7" id="KW-0804">Transcription</keyword>
<keyword evidence="2 7" id="KW-0805">Transcription regulation</keyword>
<dbReference type="Pfam" id="PF04545">
    <property type="entry name" value="Sigma70_r4"/>
    <property type="match status" value="1"/>
</dbReference>
<dbReference type="GO" id="GO:0003677">
    <property type="term" value="F:DNA binding"/>
    <property type="evidence" value="ECO:0007669"/>
    <property type="project" value="UniProtKB-UniRule"/>
</dbReference>
<keyword evidence="3 7" id="KW-0346">Stress response</keyword>
<dbReference type="AlphaFoldDB" id="A0A520MW65"/>
<dbReference type="NCBIfam" id="TIGR02392">
    <property type="entry name" value="rpoH_proteo"/>
    <property type="match status" value="1"/>
</dbReference>
<dbReference type="InterPro" id="IPR000943">
    <property type="entry name" value="RNA_pol_sigma70"/>
</dbReference>
<dbReference type="Gene3D" id="1.20.140.160">
    <property type="match status" value="1"/>
</dbReference>
<evidence type="ECO:0000256" key="6">
    <source>
        <dbReference type="ARBA" id="ARBA00023163"/>
    </source>
</evidence>
<comment type="caution">
    <text evidence="7">Lacks conserved residue(s) required for the propagation of feature annotation.</text>
</comment>
<dbReference type="NCBIfam" id="NF005143">
    <property type="entry name" value="PRK06596.1"/>
    <property type="match status" value="1"/>
</dbReference>
<dbReference type="InterPro" id="IPR013324">
    <property type="entry name" value="RNA_pol_sigma_r3/r4-like"/>
</dbReference>
<evidence type="ECO:0000256" key="7">
    <source>
        <dbReference type="HAMAP-Rule" id="MF_00961"/>
    </source>
</evidence>
<comment type="subcellular location">
    <subcellularLocation>
        <location evidence="7">Cytoplasm</location>
    </subcellularLocation>
</comment>
<feature type="domain" description="RNA polymerase sigma-70" evidence="10">
    <location>
        <begin position="252"/>
        <end position="278"/>
    </location>
</feature>
<evidence type="ECO:0000256" key="2">
    <source>
        <dbReference type="ARBA" id="ARBA00023015"/>
    </source>
</evidence>
<dbReference type="Pfam" id="PF00140">
    <property type="entry name" value="Sigma70_r1_2"/>
    <property type="match status" value="1"/>
</dbReference>
<dbReference type="GO" id="GO:0006352">
    <property type="term" value="P:DNA-templated transcription initiation"/>
    <property type="evidence" value="ECO:0007669"/>
    <property type="project" value="UniProtKB-UniRule"/>
</dbReference>
<name>A0A520MW65_9GAMM</name>
<dbReference type="NCBIfam" id="TIGR02937">
    <property type="entry name" value="sigma70-ECF"/>
    <property type="match status" value="1"/>
</dbReference>
<dbReference type="PROSITE" id="PS00716">
    <property type="entry name" value="SIGMA70_2"/>
    <property type="match status" value="1"/>
</dbReference>
<evidence type="ECO:0000256" key="4">
    <source>
        <dbReference type="ARBA" id="ARBA00023082"/>
    </source>
</evidence>
<dbReference type="FunFam" id="1.20.120.1810:FF:000001">
    <property type="entry name" value="RNA polymerase sigma factor RpoH"/>
    <property type="match status" value="1"/>
</dbReference>
<dbReference type="InterPro" id="IPR050813">
    <property type="entry name" value="Sigma-70_Factor"/>
</dbReference>
<dbReference type="PRINTS" id="PR00046">
    <property type="entry name" value="SIGMA70FCT"/>
</dbReference>
<dbReference type="PANTHER" id="PTHR30376">
    <property type="entry name" value="SIGMA FACTOR RPOH HEAT SHOCK RELATED"/>
    <property type="match status" value="1"/>
</dbReference>
<dbReference type="Pfam" id="PF04542">
    <property type="entry name" value="Sigma70_r2"/>
    <property type="match status" value="1"/>
</dbReference>
<feature type="DNA-binding region" description="H-T-H motif" evidence="7">
    <location>
        <begin position="253"/>
        <end position="272"/>
    </location>
</feature>
<dbReference type="CDD" id="cd06171">
    <property type="entry name" value="Sigma70_r4"/>
    <property type="match status" value="1"/>
</dbReference>
<evidence type="ECO:0000313" key="11">
    <source>
        <dbReference type="EMBL" id="RZO25470.1"/>
    </source>
</evidence>
<dbReference type="GO" id="GO:0005737">
    <property type="term" value="C:cytoplasm"/>
    <property type="evidence" value="ECO:0007669"/>
    <property type="project" value="UniProtKB-SubCell"/>
</dbReference>
<dbReference type="GO" id="GO:0009408">
    <property type="term" value="P:response to heat"/>
    <property type="evidence" value="ECO:0007669"/>
    <property type="project" value="UniProtKB-UniRule"/>
</dbReference>
<feature type="short sequence motif" description="Interaction with polymerase core subunit RpoC" evidence="7">
    <location>
        <begin position="78"/>
        <end position="81"/>
    </location>
</feature>
<evidence type="ECO:0000259" key="9">
    <source>
        <dbReference type="PROSITE" id="PS00715"/>
    </source>
</evidence>
<evidence type="ECO:0000259" key="10">
    <source>
        <dbReference type="PROSITE" id="PS00716"/>
    </source>
</evidence>
<dbReference type="Gene3D" id="1.20.120.1810">
    <property type="match status" value="1"/>
</dbReference>
<dbReference type="PANTHER" id="PTHR30376:SF3">
    <property type="entry name" value="RNA POLYMERASE SIGMA FACTOR RPOH"/>
    <property type="match status" value="1"/>
</dbReference>
<evidence type="ECO:0000256" key="5">
    <source>
        <dbReference type="ARBA" id="ARBA00023125"/>
    </source>
</evidence>
<dbReference type="PIRSF" id="PIRSF000770">
    <property type="entry name" value="RNA_pol_sigma-SigE/K"/>
    <property type="match status" value="1"/>
</dbReference>
<dbReference type="HAMAP" id="MF_00961">
    <property type="entry name" value="Sigma70_RpoH"/>
    <property type="match status" value="1"/>
</dbReference>
<sequence>MGTKLQPSQLNSPGKDIESYLSSVHSIPILTKEEEQELALKLYEEDDLDAARQLVIHHLRFVVHIARSYQGYGLPLGDIIQEGNVGLMKAVDKYDPHRGVKVVSFAVHWIKAEIHEYILKNWRLVKIATTKAQRKLFFNLRSKKKSLDWLTKEEAEKIATDLNVEVKDVLHMENRLSSNDSSFDAPVSTGDDDEIMSPSQYLEDKRFDPEVIVASEQADQVNKEELISALKMLDDRSKDILQRRYLTDDKATLHDLADEYKVSAERIRQIENSALKKLKSLMVDFA</sequence>
<dbReference type="InterPro" id="IPR012759">
    <property type="entry name" value="RNA_pol_sigma_RpoH_proteobac"/>
</dbReference>